<dbReference type="AlphaFoldDB" id="A0A939QE44"/>
<proteinExistence type="predicted"/>
<keyword evidence="2" id="KW-1185">Reference proteome</keyword>
<gene>
    <name evidence="1" type="ORF">J4H85_00650</name>
</gene>
<name>A0A939QE44_9MICO</name>
<dbReference type="RefSeq" id="WP_208235911.1">
    <property type="nucleotide sequence ID" value="NZ_BAAAQU010000001.1"/>
</dbReference>
<dbReference type="EMBL" id="JAGFBF010000001">
    <property type="protein sequence ID" value="MBO2988508.1"/>
    <property type="molecule type" value="Genomic_DNA"/>
</dbReference>
<accession>A0A939QE44</accession>
<sequence length="180" mass="19413">MSEEEHRGTSVEARLAALEAAVFADRDAGADRAERHDSVDDRLWILEGLKSRHPEHSVVAYAGHVVPEDDRAPGPVEWQYGLDSGTILSPPWEDTATADALAALASPLRLRFVQEMLRGTDTPAALAELDGVGTVGQVYHHLQQLQAAGWVRQVARGRYGVPPERVVPLLTIVLASGGIA</sequence>
<dbReference type="Proteomes" id="UP000668403">
    <property type="component" value="Unassembled WGS sequence"/>
</dbReference>
<dbReference type="Gene3D" id="1.10.10.10">
    <property type="entry name" value="Winged helix-like DNA-binding domain superfamily/Winged helix DNA-binding domain"/>
    <property type="match status" value="1"/>
</dbReference>
<organism evidence="1 2">
    <name type="scientific">Leucobacter tardus</name>
    <dbReference type="NCBI Taxonomy" id="501483"/>
    <lineage>
        <taxon>Bacteria</taxon>
        <taxon>Bacillati</taxon>
        <taxon>Actinomycetota</taxon>
        <taxon>Actinomycetes</taxon>
        <taxon>Micrococcales</taxon>
        <taxon>Microbacteriaceae</taxon>
        <taxon>Leucobacter</taxon>
    </lineage>
</organism>
<dbReference type="InterPro" id="IPR011991">
    <property type="entry name" value="ArsR-like_HTH"/>
</dbReference>
<evidence type="ECO:0000313" key="2">
    <source>
        <dbReference type="Proteomes" id="UP000668403"/>
    </source>
</evidence>
<evidence type="ECO:0000313" key="1">
    <source>
        <dbReference type="EMBL" id="MBO2988508.1"/>
    </source>
</evidence>
<protein>
    <submittedName>
        <fullName evidence="1">Winged helix-turn-helix transcriptional regulator</fullName>
    </submittedName>
</protein>
<dbReference type="InterPro" id="IPR036388">
    <property type="entry name" value="WH-like_DNA-bd_sf"/>
</dbReference>
<reference evidence="1" key="1">
    <citation type="submission" date="2021-03" db="EMBL/GenBank/DDBJ databases">
        <title>Leucobacter chromiisoli sp. nov., isolated from chromium-containing soil of chemical plant.</title>
        <authorList>
            <person name="Xu Z."/>
        </authorList>
    </citation>
    <scope>NUCLEOTIDE SEQUENCE</scope>
    <source>
        <strain evidence="1">K 70/01</strain>
    </source>
</reference>
<dbReference type="SUPFAM" id="SSF46785">
    <property type="entry name" value="Winged helix' DNA-binding domain"/>
    <property type="match status" value="1"/>
</dbReference>
<dbReference type="InterPro" id="IPR036390">
    <property type="entry name" value="WH_DNA-bd_sf"/>
</dbReference>
<comment type="caution">
    <text evidence="1">The sequence shown here is derived from an EMBL/GenBank/DDBJ whole genome shotgun (WGS) entry which is preliminary data.</text>
</comment>
<dbReference type="CDD" id="cd00090">
    <property type="entry name" value="HTH_ARSR"/>
    <property type="match status" value="1"/>
</dbReference>